<dbReference type="Proteomes" id="UP000499080">
    <property type="component" value="Unassembled WGS sequence"/>
</dbReference>
<comment type="caution">
    <text evidence="2">The sequence shown here is derived from an EMBL/GenBank/DDBJ whole genome shotgun (WGS) entry which is preliminary data.</text>
</comment>
<name>A0A4Y2E8R5_ARAVE</name>
<feature type="region of interest" description="Disordered" evidence="1">
    <location>
        <begin position="47"/>
        <end position="72"/>
    </location>
</feature>
<dbReference type="AlphaFoldDB" id="A0A4Y2E8R5"/>
<evidence type="ECO:0000256" key="1">
    <source>
        <dbReference type="SAM" id="MobiDB-lite"/>
    </source>
</evidence>
<evidence type="ECO:0000313" key="3">
    <source>
        <dbReference type="Proteomes" id="UP000499080"/>
    </source>
</evidence>
<sequence>MTDSRATRKELPPPTKNLNDSRHDINVGPEGGILVVMSGLGIKPPARGASCHRNTGNSTPHHYCTHQRSKTSLTYLEASPPRTRGISLPP</sequence>
<reference evidence="2 3" key="1">
    <citation type="journal article" date="2019" name="Sci. Rep.">
        <title>Orb-weaving spider Araneus ventricosus genome elucidates the spidroin gene catalogue.</title>
        <authorList>
            <person name="Kono N."/>
            <person name="Nakamura H."/>
            <person name="Ohtoshi R."/>
            <person name="Moran D.A.P."/>
            <person name="Shinohara A."/>
            <person name="Yoshida Y."/>
            <person name="Fujiwara M."/>
            <person name="Mori M."/>
            <person name="Tomita M."/>
            <person name="Arakawa K."/>
        </authorList>
    </citation>
    <scope>NUCLEOTIDE SEQUENCE [LARGE SCALE GENOMIC DNA]</scope>
</reference>
<dbReference type="EMBL" id="BGPR01000539">
    <property type="protein sequence ID" value="GBM25510.1"/>
    <property type="molecule type" value="Genomic_DNA"/>
</dbReference>
<gene>
    <name evidence="2" type="ORF">AVEN_62262_1</name>
</gene>
<proteinExistence type="predicted"/>
<feature type="compositionally biased region" description="Basic and acidic residues" evidence="1">
    <location>
        <begin position="1"/>
        <end position="11"/>
    </location>
</feature>
<evidence type="ECO:0000313" key="2">
    <source>
        <dbReference type="EMBL" id="GBM25510.1"/>
    </source>
</evidence>
<keyword evidence="3" id="KW-1185">Reference proteome</keyword>
<organism evidence="2 3">
    <name type="scientific">Araneus ventricosus</name>
    <name type="common">Orbweaver spider</name>
    <name type="synonym">Epeira ventricosa</name>
    <dbReference type="NCBI Taxonomy" id="182803"/>
    <lineage>
        <taxon>Eukaryota</taxon>
        <taxon>Metazoa</taxon>
        <taxon>Ecdysozoa</taxon>
        <taxon>Arthropoda</taxon>
        <taxon>Chelicerata</taxon>
        <taxon>Arachnida</taxon>
        <taxon>Araneae</taxon>
        <taxon>Araneomorphae</taxon>
        <taxon>Entelegynae</taxon>
        <taxon>Araneoidea</taxon>
        <taxon>Araneidae</taxon>
        <taxon>Araneus</taxon>
    </lineage>
</organism>
<accession>A0A4Y2E8R5</accession>
<feature type="region of interest" description="Disordered" evidence="1">
    <location>
        <begin position="1"/>
        <end position="28"/>
    </location>
</feature>
<protein>
    <submittedName>
        <fullName evidence="2">Uncharacterized protein</fullName>
    </submittedName>
</protein>